<dbReference type="SUPFAM" id="SSF47862">
    <property type="entry name" value="Saposin"/>
    <property type="match status" value="1"/>
</dbReference>
<organism evidence="3 4">
    <name type="scientific">Pristionchus entomophagus</name>
    <dbReference type="NCBI Taxonomy" id="358040"/>
    <lineage>
        <taxon>Eukaryota</taxon>
        <taxon>Metazoa</taxon>
        <taxon>Ecdysozoa</taxon>
        <taxon>Nematoda</taxon>
        <taxon>Chromadorea</taxon>
        <taxon>Rhabditida</taxon>
        <taxon>Rhabditina</taxon>
        <taxon>Diplogasteromorpha</taxon>
        <taxon>Diplogasteroidea</taxon>
        <taxon>Neodiplogasteridae</taxon>
        <taxon>Pristionchus</taxon>
    </lineage>
</organism>
<sequence>DIYAFACHRCKDFIQTIDDGIEHEPFKKETDNLCRTFLPDPTLQGVCVGVADTLLGGVFNQLKRLEPNPEICTWLRLCIEC</sequence>
<protein>
    <recommendedName>
        <fullName evidence="2">Saposin B-type domain-containing protein</fullName>
    </recommendedName>
</protein>
<evidence type="ECO:0000256" key="1">
    <source>
        <dbReference type="ARBA" id="ARBA00023157"/>
    </source>
</evidence>
<dbReference type="Gene3D" id="1.10.225.10">
    <property type="entry name" value="Saposin-like"/>
    <property type="match status" value="1"/>
</dbReference>
<feature type="non-terminal residue" evidence="3">
    <location>
        <position position="1"/>
    </location>
</feature>
<dbReference type="AlphaFoldDB" id="A0AAV5SQL4"/>
<comment type="caution">
    <text evidence="3">The sequence shown here is derived from an EMBL/GenBank/DDBJ whole genome shotgun (WGS) entry which is preliminary data.</text>
</comment>
<dbReference type="PROSITE" id="PS50015">
    <property type="entry name" value="SAP_B"/>
    <property type="match status" value="1"/>
</dbReference>
<accession>A0AAV5SQL4</accession>
<feature type="non-terminal residue" evidence="3">
    <location>
        <position position="81"/>
    </location>
</feature>
<dbReference type="EMBL" id="BTSX01000002">
    <property type="protein sequence ID" value="GMS85428.1"/>
    <property type="molecule type" value="Genomic_DNA"/>
</dbReference>
<feature type="domain" description="Saposin B-type" evidence="2">
    <location>
        <begin position="3"/>
        <end position="81"/>
    </location>
</feature>
<evidence type="ECO:0000313" key="4">
    <source>
        <dbReference type="Proteomes" id="UP001432027"/>
    </source>
</evidence>
<dbReference type="Proteomes" id="UP001432027">
    <property type="component" value="Unassembled WGS sequence"/>
</dbReference>
<keyword evidence="1" id="KW-1015">Disulfide bond</keyword>
<keyword evidence="4" id="KW-1185">Reference proteome</keyword>
<dbReference type="InterPro" id="IPR011001">
    <property type="entry name" value="Saposin-like"/>
</dbReference>
<dbReference type="InterPro" id="IPR008139">
    <property type="entry name" value="SaposinB_dom"/>
</dbReference>
<reference evidence="3" key="1">
    <citation type="submission" date="2023-10" db="EMBL/GenBank/DDBJ databases">
        <title>Genome assembly of Pristionchus species.</title>
        <authorList>
            <person name="Yoshida K."/>
            <person name="Sommer R.J."/>
        </authorList>
    </citation>
    <scope>NUCLEOTIDE SEQUENCE</scope>
    <source>
        <strain evidence="3">RS0144</strain>
    </source>
</reference>
<gene>
    <name evidence="3" type="ORF">PENTCL1PPCAC_7603</name>
</gene>
<proteinExistence type="predicted"/>
<name>A0AAV5SQL4_9BILA</name>
<evidence type="ECO:0000259" key="2">
    <source>
        <dbReference type="PROSITE" id="PS50015"/>
    </source>
</evidence>
<evidence type="ECO:0000313" key="3">
    <source>
        <dbReference type="EMBL" id="GMS85428.1"/>
    </source>
</evidence>